<protein>
    <submittedName>
        <fullName evidence="8">Transcription factor bHLH25</fullName>
    </submittedName>
</protein>
<dbReference type="Pfam" id="PF22754">
    <property type="entry name" value="bHLH-TF_ACT-like_plant"/>
    <property type="match status" value="1"/>
</dbReference>
<evidence type="ECO:0000256" key="6">
    <source>
        <dbReference type="SAM" id="MobiDB-lite"/>
    </source>
</evidence>
<dbReference type="SUPFAM" id="SSF47459">
    <property type="entry name" value="HLH, helix-loop-helix DNA-binding domain"/>
    <property type="match status" value="1"/>
</dbReference>
<dbReference type="GO" id="GO:0005634">
    <property type="term" value="C:nucleus"/>
    <property type="evidence" value="ECO:0007669"/>
    <property type="project" value="UniProtKB-SubCell"/>
</dbReference>
<dbReference type="InterPro" id="IPR052610">
    <property type="entry name" value="bHLH_transcription_regulator"/>
</dbReference>
<comment type="subcellular location">
    <subcellularLocation>
        <location evidence="1">Nucleus</location>
    </subcellularLocation>
</comment>
<dbReference type="InterPro" id="IPR036638">
    <property type="entry name" value="HLH_DNA-bd_sf"/>
</dbReference>
<feature type="compositionally biased region" description="Low complexity" evidence="6">
    <location>
        <begin position="110"/>
        <end position="123"/>
    </location>
</feature>
<comment type="caution">
    <text evidence="8">The sequence shown here is derived from an EMBL/GenBank/DDBJ whole genome shotgun (WGS) entry which is preliminary data.</text>
</comment>
<dbReference type="PANTHER" id="PTHR45959:SF8">
    <property type="entry name" value="PROTEIN, PUTATIVE-RELATED"/>
    <property type="match status" value="1"/>
</dbReference>
<evidence type="ECO:0000256" key="1">
    <source>
        <dbReference type="ARBA" id="ARBA00004123"/>
    </source>
</evidence>
<dbReference type="OrthoDB" id="690068at2759"/>
<feature type="coiled-coil region" evidence="5">
    <location>
        <begin position="186"/>
        <end position="220"/>
    </location>
</feature>
<dbReference type="SMART" id="SM00353">
    <property type="entry name" value="HLH"/>
    <property type="match status" value="1"/>
</dbReference>
<dbReference type="STRING" id="157652.A0A371HHV4"/>
<keyword evidence="4" id="KW-0539">Nucleus</keyword>
<organism evidence="8 9">
    <name type="scientific">Mucuna pruriens</name>
    <name type="common">Velvet bean</name>
    <name type="synonym">Dolichos pruriens</name>
    <dbReference type="NCBI Taxonomy" id="157652"/>
    <lineage>
        <taxon>Eukaryota</taxon>
        <taxon>Viridiplantae</taxon>
        <taxon>Streptophyta</taxon>
        <taxon>Embryophyta</taxon>
        <taxon>Tracheophyta</taxon>
        <taxon>Spermatophyta</taxon>
        <taxon>Magnoliopsida</taxon>
        <taxon>eudicotyledons</taxon>
        <taxon>Gunneridae</taxon>
        <taxon>Pentapetalae</taxon>
        <taxon>rosids</taxon>
        <taxon>fabids</taxon>
        <taxon>Fabales</taxon>
        <taxon>Fabaceae</taxon>
        <taxon>Papilionoideae</taxon>
        <taxon>50 kb inversion clade</taxon>
        <taxon>NPAAA clade</taxon>
        <taxon>indigoferoid/millettioid clade</taxon>
        <taxon>Phaseoleae</taxon>
        <taxon>Mucuna</taxon>
    </lineage>
</organism>
<keyword evidence="9" id="KW-1185">Reference proteome</keyword>
<evidence type="ECO:0000256" key="5">
    <source>
        <dbReference type="SAM" id="Coils"/>
    </source>
</evidence>
<feature type="non-terminal residue" evidence="8">
    <location>
        <position position="1"/>
    </location>
</feature>
<name>A0A371HHV4_MUCPR</name>
<evidence type="ECO:0000256" key="4">
    <source>
        <dbReference type="ARBA" id="ARBA00023242"/>
    </source>
</evidence>
<proteinExistence type="predicted"/>
<dbReference type="PROSITE" id="PS50888">
    <property type="entry name" value="BHLH"/>
    <property type="match status" value="1"/>
</dbReference>
<evidence type="ECO:0000256" key="3">
    <source>
        <dbReference type="ARBA" id="ARBA00023163"/>
    </source>
</evidence>
<evidence type="ECO:0000259" key="7">
    <source>
        <dbReference type="PROSITE" id="PS50888"/>
    </source>
</evidence>
<gene>
    <name evidence="8" type="primary">BHLH25</name>
    <name evidence="8" type="ORF">CR513_14202</name>
</gene>
<dbReference type="AlphaFoldDB" id="A0A371HHV4"/>
<dbReference type="InterPro" id="IPR011598">
    <property type="entry name" value="bHLH_dom"/>
</dbReference>
<dbReference type="PANTHER" id="PTHR45959">
    <property type="entry name" value="BHLH TRANSCRIPTION FACTOR"/>
    <property type="match status" value="1"/>
</dbReference>
<dbReference type="Proteomes" id="UP000257109">
    <property type="component" value="Unassembled WGS sequence"/>
</dbReference>
<keyword evidence="2" id="KW-0805">Transcription regulation</keyword>
<keyword evidence="3" id="KW-0804">Transcription</keyword>
<feature type="domain" description="BHLH" evidence="7">
    <location>
        <begin position="147"/>
        <end position="196"/>
    </location>
</feature>
<evidence type="ECO:0000313" key="9">
    <source>
        <dbReference type="Proteomes" id="UP000257109"/>
    </source>
</evidence>
<dbReference type="EMBL" id="QJKJ01002553">
    <property type="protein sequence ID" value="RDY02350.1"/>
    <property type="molecule type" value="Genomic_DNA"/>
</dbReference>
<dbReference type="InterPro" id="IPR054502">
    <property type="entry name" value="bHLH-TF_ACT-like_plant"/>
</dbReference>
<accession>A0A371HHV4</accession>
<dbReference type="GO" id="GO:0080090">
    <property type="term" value="P:regulation of primary metabolic process"/>
    <property type="evidence" value="ECO:0007669"/>
    <property type="project" value="UniProtKB-ARBA"/>
</dbReference>
<keyword evidence="5" id="KW-0175">Coiled coil</keyword>
<evidence type="ECO:0000313" key="8">
    <source>
        <dbReference type="EMBL" id="RDY02350.1"/>
    </source>
</evidence>
<evidence type="ECO:0000256" key="2">
    <source>
        <dbReference type="ARBA" id="ARBA00023015"/>
    </source>
</evidence>
<dbReference type="Pfam" id="PF00010">
    <property type="entry name" value="HLH"/>
    <property type="match status" value="1"/>
</dbReference>
<dbReference type="Gene3D" id="4.10.280.10">
    <property type="entry name" value="Helix-loop-helix DNA-binding domain"/>
    <property type="match status" value="1"/>
</dbReference>
<dbReference type="GO" id="GO:0046983">
    <property type="term" value="F:protein dimerization activity"/>
    <property type="evidence" value="ECO:0007669"/>
    <property type="project" value="InterPro"/>
</dbReference>
<feature type="region of interest" description="Disordered" evidence="6">
    <location>
        <begin position="100"/>
        <end position="148"/>
    </location>
</feature>
<feature type="non-terminal residue" evidence="8">
    <location>
        <position position="337"/>
    </location>
</feature>
<sequence length="337" mass="38173">MEQSWENWALEMEMEDDDRDLLEGCDCHTEEEEFLREILNQPAFSSESESQPFVQSNSTATDEMVIVGSKSNRPAKSGNLSDSSPRTYILSFDNSTMIPATPEPFSAFQRGGTRSSKSTSTMSSKKRTLDNQNPKASQGVKRGRTGSQTVDHIMAERKRRQELTERFIALSATIPGLKKTDKSSILHEAINYVKQLQERVRELEQRNKRCKESVIILKKSDLCANEDSIWTETNSDDWCIHRPNEMLPNVEARVMDNEVLIEIHCEKEDGVDLKILDQIENLHLSVTASSVLPFGNSTLGITIIAQMGDTYRMTVNDLVKNLRQALLNHMNINADPY</sequence>
<reference evidence="8" key="1">
    <citation type="submission" date="2018-05" db="EMBL/GenBank/DDBJ databases">
        <title>Draft genome of Mucuna pruriens seed.</title>
        <authorList>
            <person name="Nnadi N.E."/>
            <person name="Vos R."/>
            <person name="Hasami M.H."/>
            <person name="Devisetty U.K."/>
            <person name="Aguiy J.C."/>
        </authorList>
    </citation>
    <scope>NUCLEOTIDE SEQUENCE [LARGE SCALE GENOMIC DNA]</scope>
    <source>
        <strain evidence="8">JCA_2017</strain>
    </source>
</reference>